<protein>
    <submittedName>
        <fullName evidence="1">Phosphate transport ATP-binding protein PstB</fullName>
    </submittedName>
</protein>
<keyword evidence="1" id="KW-0547">Nucleotide-binding</keyword>
<dbReference type="GO" id="GO:0005524">
    <property type="term" value="F:ATP binding"/>
    <property type="evidence" value="ECO:0007669"/>
    <property type="project" value="UniProtKB-KW"/>
</dbReference>
<keyword evidence="2" id="KW-1185">Reference proteome</keyword>
<organism evidence="1 2">
    <name type="scientific">Microcystis panniformis FACHB-1757</name>
    <dbReference type="NCBI Taxonomy" id="1638788"/>
    <lineage>
        <taxon>Bacteria</taxon>
        <taxon>Bacillati</taxon>
        <taxon>Cyanobacteriota</taxon>
        <taxon>Cyanophyceae</taxon>
        <taxon>Oscillatoriophycideae</taxon>
        <taxon>Chroococcales</taxon>
        <taxon>Microcystaceae</taxon>
        <taxon>Microcystis</taxon>
    </lineage>
</organism>
<gene>
    <name evidence="1" type="ORF">VL20_1053</name>
</gene>
<name>A0A0K1RWQ9_9CHRO</name>
<evidence type="ECO:0000313" key="1">
    <source>
        <dbReference type="EMBL" id="AKV66240.1"/>
    </source>
</evidence>
<dbReference type="KEGG" id="mpk:VL20_1053"/>
<dbReference type="AlphaFoldDB" id="A0A0K1RWQ9"/>
<reference evidence="1 2" key="1">
    <citation type="journal article" date="2016" name="Stand. Genomic Sci.">
        <title>Complete genome sequence and genomic characterization of Microcystis panniformis FACHB 1757 by third-generation sequencing.</title>
        <authorList>
            <person name="Zhang J.Y."/>
            <person name="Guan R."/>
            <person name="Zhang H.J."/>
            <person name="Li H."/>
            <person name="Xiao P."/>
            <person name="Yu G.L."/>
            <person name="Du L."/>
            <person name="Cao D.M."/>
            <person name="Zhu B.C."/>
            <person name="Li R.H."/>
            <person name="Lu Z.H."/>
        </authorList>
    </citation>
    <scope>NUCLEOTIDE SEQUENCE [LARGE SCALE GENOMIC DNA]</scope>
    <source>
        <strain evidence="1 2">FACHB-1757</strain>
    </source>
</reference>
<dbReference type="RefSeq" id="WP_128575134.1">
    <property type="nucleotide sequence ID" value="NZ_CP011339.1"/>
</dbReference>
<dbReference type="PATRIC" id="fig|1638788.3.peg.1056"/>
<keyword evidence="1" id="KW-0067">ATP-binding</keyword>
<dbReference type="Proteomes" id="UP000068167">
    <property type="component" value="Chromosome"/>
</dbReference>
<sequence length="99" mass="11602">MPHLLRFLSHNIHKLLHAYISYQLSVISYQLSVISYQLSVISYQLSVISYQLSVISYQLIELFTLLRYRQVLPTKGLSSLLIPHSDENCYIYFLIPTHN</sequence>
<dbReference type="EMBL" id="CP011339">
    <property type="protein sequence ID" value="AKV66240.1"/>
    <property type="molecule type" value="Genomic_DNA"/>
</dbReference>
<evidence type="ECO:0000313" key="2">
    <source>
        <dbReference type="Proteomes" id="UP000068167"/>
    </source>
</evidence>
<accession>A0A0K1RWQ9</accession>
<proteinExistence type="predicted"/>